<reference evidence="1 2" key="1">
    <citation type="submission" date="2017-08" db="EMBL/GenBank/DDBJ databases">
        <title>Infants hospitalized years apart are colonized by the same room-sourced microbial strains.</title>
        <authorList>
            <person name="Brooks B."/>
            <person name="Olm M.R."/>
            <person name="Firek B.A."/>
            <person name="Baker R."/>
            <person name="Thomas B.C."/>
            <person name="Morowitz M.J."/>
            <person name="Banfield J.F."/>
        </authorList>
    </citation>
    <scope>NUCLEOTIDE SEQUENCE [LARGE SCALE GENOMIC DNA]</scope>
    <source>
        <strain evidence="1">S2_005_003_R2_43</strain>
    </source>
</reference>
<evidence type="ECO:0000313" key="2">
    <source>
        <dbReference type="Proteomes" id="UP000249577"/>
    </source>
</evidence>
<evidence type="ECO:0000313" key="1">
    <source>
        <dbReference type="EMBL" id="PZQ14343.1"/>
    </source>
</evidence>
<comment type="caution">
    <text evidence="1">The sequence shown here is derived from an EMBL/GenBank/DDBJ whole genome shotgun (WGS) entry which is preliminary data.</text>
</comment>
<dbReference type="AlphaFoldDB" id="A0A2W5MA90"/>
<gene>
    <name evidence="1" type="ORF">DI565_13070</name>
</gene>
<name>A0A2W5MA90_ANCNO</name>
<sequence>MTVAFTTPGQATRGALACGAAVGLVGAQAMSAAISGIAAQANDRLNRQAYAAWHGELDAARGNAVHLADVAELVIGLYGAAQNRVDDLEAEVIKLRRAVAQRDAALGALSRRRAS</sequence>
<accession>A0A2W5MA90</accession>
<dbReference type="Proteomes" id="UP000249577">
    <property type="component" value="Unassembled WGS sequence"/>
</dbReference>
<dbReference type="EMBL" id="QFPN01000006">
    <property type="protein sequence ID" value="PZQ14343.1"/>
    <property type="molecule type" value="Genomic_DNA"/>
</dbReference>
<protein>
    <submittedName>
        <fullName evidence="1">Uncharacterized protein</fullName>
    </submittedName>
</protein>
<organism evidence="1 2">
    <name type="scientific">Ancylobacter novellus</name>
    <name type="common">Thiobacillus novellus</name>
    <dbReference type="NCBI Taxonomy" id="921"/>
    <lineage>
        <taxon>Bacteria</taxon>
        <taxon>Pseudomonadati</taxon>
        <taxon>Pseudomonadota</taxon>
        <taxon>Alphaproteobacteria</taxon>
        <taxon>Hyphomicrobiales</taxon>
        <taxon>Xanthobacteraceae</taxon>
        <taxon>Ancylobacter</taxon>
    </lineage>
</organism>
<proteinExistence type="predicted"/>